<sequence length="190" mass="20585">MRIGSIGLGVLLLAVAAGSQAGAQIYGQKPAPPVLYPQQHPMATPAPNPNGAAQPGNGQTPYGARPNVLPYNPPATPLPADPNVATARNPVYGAALDPSGYGWCRYTDDAHKRTFYSAPFPGSPKHDTTPRDAAFADYIHRVYPGFKGNVDCYWQPFDSAYESRATEEHNESADQLRNYQMQNTQWKPTA</sequence>
<name>A0A975IV67_9CAUL</name>
<feature type="compositionally biased region" description="Basic and acidic residues" evidence="1">
    <location>
        <begin position="164"/>
        <end position="174"/>
    </location>
</feature>
<evidence type="ECO:0000313" key="3">
    <source>
        <dbReference type="EMBL" id="QUD88470.1"/>
    </source>
</evidence>
<evidence type="ECO:0000256" key="2">
    <source>
        <dbReference type="SAM" id="SignalP"/>
    </source>
</evidence>
<protein>
    <recommendedName>
        <fullName evidence="5">Secreted protein</fullName>
    </recommendedName>
</protein>
<keyword evidence="2" id="KW-0732">Signal</keyword>
<feature type="compositionally biased region" description="Polar residues" evidence="1">
    <location>
        <begin position="175"/>
        <end position="190"/>
    </location>
</feature>
<proteinExistence type="predicted"/>
<keyword evidence="4" id="KW-1185">Reference proteome</keyword>
<dbReference type="RefSeq" id="WP_211938520.1">
    <property type="nucleotide sequence ID" value="NZ_CP073078.1"/>
</dbReference>
<feature type="chain" id="PRO_5037724102" description="Secreted protein" evidence="2">
    <location>
        <begin position="24"/>
        <end position="190"/>
    </location>
</feature>
<evidence type="ECO:0000313" key="4">
    <source>
        <dbReference type="Proteomes" id="UP000676409"/>
    </source>
</evidence>
<feature type="compositionally biased region" description="Low complexity" evidence="1">
    <location>
        <begin position="49"/>
        <end position="59"/>
    </location>
</feature>
<feature type="region of interest" description="Disordered" evidence="1">
    <location>
        <begin position="32"/>
        <end position="65"/>
    </location>
</feature>
<accession>A0A975IV67</accession>
<dbReference type="KEGG" id="caul:KCG34_00810"/>
<dbReference type="AlphaFoldDB" id="A0A975IV67"/>
<dbReference type="EMBL" id="CP073078">
    <property type="protein sequence ID" value="QUD88470.1"/>
    <property type="molecule type" value="Genomic_DNA"/>
</dbReference>
<reference evidence="3" key="1">
    <citation type="submission" date="2021-04" db="EMBL/GenBank/DDBJ databases">
        <title>The complete genome sequence of Caulobacter sp. S6.</title>
        <authorList>
            <person name="Tang Y."/>
            <person name="Ouyang W."/>
            <person name="Liu Q."/>
            <person name="Huang B."/>
            <person name="Guo Z."/>
            <person name="Lei P."/>
        </authorList>
    </citation>
    <scope>NUCLEOTIDE SEQUENCE</scope>
    <source>
        <strain evidence="3">S6</strain>
    </source>
</reference>
<evidence type="ECO:0008006" key="5">
    <source>
        <dbReference type="Google" id="ProtNLM"/>
    </source>
</evidence>
<organism evidence="3 4">
    <name type="scientific">Phenylobacterium montanum</name>
    <dbReference type="NCBI Taxonomy" id="2823693"/>
    <lineage>
        <taxon>Bacteria</taxon>
        <taxon>Pseudomonadati</taxon>
        <taxon>Pseudomonadota</taxon>
        <taxon>Alphaproteobacteria</taxon>
        <taxon>Caulobacterales</taxon>
        <taxon>Caulobacteraceae</taxon>
        <taxon>Phenylobacterium</taxon>
    </lineage>
</organism>
<evidence type="ECO:0000256" key="1">
    <source>
        <dbReference type="SAM" id="MobiDB-lite"/>
    </source>
</evidence>
<dbReference type="Proteomes" id="UP000676409">
    <property type="component" value="Chromosome"/>
</dbReference>
<feature type="signal peptide" evidence="2">
    <location>
        <begin position="1"/>
        <end position="23"/>
    </location>
</feature>
<gene>
    <name evidence="3" type="ORF">KCG34_00810</name>
</gene>
<feature type="region of interest" description="Disordered" evidence="1">
    <location>
        <begin position="163"/>
        <end position="190"/>
    </location>
</feature>